<dbReference type="EMBL" id="OBEG01000003">
    <property type="protein sequence ID" value="SNY81539.1"/>
    <property type="molecule type" value="Genomic_DNA"/>
</dbReference>
<evidence type="ECO:0000313" key="6">
    <source>
        <dbReference type="Proteomes" id="UP000219565"/>
    </source>
</evidence>
<evidence type="ECO:0000313" key="5">
    <source>
        <dbReference type="EMBL" id="SNY81539.1"/>
    </source>
</evidence>
<reference evidence="5 6" key="1">
    <citation type="submission" date="2017-09" db="EMBL/GenBank/DDBJ databases">
        <authorList>
            <person name="Ehlers B."/>
            <person name="Leendertz F.H."/>
        </authorList>
    </citation>
    <scope>NUCLEOTIDE SEQUENCE [LARGE SCALE GENOMIC DNA]</scope>
    <source>
        <strain evidence="5 6">DSM 45537</strain>
    </source>
</reference>
<evidence type="ECO:0000256" key="1">
    <source>
        <dbReference type="ARBA" id="ARBA00004496"/>
    </source>
</evidence>
<dbReference type="Proteomes" id="UP000219565">
    <property type="component" value="Unassembled WGS sequence"/>
</dbReference>
<comment type="similarity">
    <text evidence="2">Belongs to the EspG family.</text>
</comment>
<dbReference type="OrthoDB" id="4532341at2"/>
<protein>
    <submittedName>
        <fullName evidence="5">EspG family protein</fullName>
    </submittedName>
</protein>
<sequence>MSENHWRLDGFMFQLALEAFGRDRLPYPLRYTVEGIEAHDDYLRARAEAGQRLGRIADHRLHGALQVLLEPQVRVEVHGFFGRDFAQVVRIHAGVDGDWATVAVQLPGPTQQYGRDVLLWHCPARAVARHIVAHLPRCAEGRHSPIRGRRSDLGRTDYAHHPTRLSHTEELNRILRRPRSGLGEITVYRGAAYDSRPTNDGRGFHWLDYLPADGRYLLYHQGGEDFTVTPGGPEEIERQLTTLIESTYRPVARRW</sequence>
<comment type="subcellular location">
    <subcellularLocation>
        <location evidence="1">Cytoplasm</location>
    </subcellularLocation>
</comment>
<keyword evidence="6" id="KW-1185">Reference proteome</keyword>
<dbReference type="RefSeq" id="WP_097245533.1">
    <property type="nucleotide sequence ID" value="NZ_OBEG01000003.1"/>
</dbReference>
<organism evidence="5 6">
    <name type="scientific">Nocardia amikacinitolerans</name>
    <dbReference type="NCBI Taxonomy" id="756689"/>
    <lineage>
        <taxon>Bacteria</taxon>
        <taxon>Bacillati</taxon>
        <taxon>Actinomycetota</taxon>
        <taxon>Actinomycetes</taxon>
        <taxon>Mycobacteriales</taxon>
        <taxon>Nocardiaceae</taxon>
        <taxon>Nocardia</taxon>
    </lineage>
</organism>
<gene>
    <name evidence="5" type="ORF">SAMN04244553_3137</name>
</gene>
<dbReference type="Pfam" id="PF14011">
    <property type="entry name" value="ESX-1_EspG"/>
    <property type="match status" value="1"/>
</dbReference>
<evidence type="ECO:0000256" key="4">
    <source>
        <dbReference type="ARBA" id="ARBA00023186"/>
    </source>
</evidence>
<dbReference type="InterPro" id="IPR025734">
    <property type="entry name" value="EspG"/>
</dbReference>
<dbReference type="AlphaFoldDB" id="A0A285L9A6"/>
<keyword evidence="3" id="KW-0963">Cytoplasm</keyword>
<evidence type="ECO:0000256" key="3">
    <source>
        <dbReference type="ARBA" id="ARBA00022490"/>
    </source>
</evidence>
<proteinExistence type="inferred from homology"/>
<keyword evidence="4" id="KW-0143">Chaperone</keyword>
<accession>A0A285L9A6</accession>
<name>A0A285L9A6_9NOCA</name>
<evidence type="ECO:0000256" key="2">
    <source>
        <dbReference type="ARBA" id="ARBA00006411"/>
    </source>
</evidence>